<reference evidence="1 2" key="1">
    <citation type="submission" date="2020-02" db="EMBL/GenBank/DDBJ databases">
        <authorList>
            <person name="Ferguson B K."/>
        </authorList>
    </citation>
    <scope>NUCLEOTIDE SEQUENCE [LARGE SCALE GENOMIC DNA]</scope>
</reference>
<organism evidence="1 2">
    <name type="scientific">Nesidiocoris tenuis</name>
    <dbReference type="NCBI Taxonomy" id="355587"/>
    <lineage>
        <taxon>Eukaryota</taxon>
        <taxon>Metazoa</taxon>
        <taxon>Ecdysozoa</taxon>
        <taxon>Arthropoda</taxon>
        <taxon>Hexapoda</taxon>
        <taxon>Insecta</taxon>
        <taxon>Pterygota</taxon>
        <taxon>Neoptera</taxon>
        <taxon>Paraneoptera</taxon>
        <taxon>Hemiptera</taxon>
        <taxon>Heteroptera</taxon>
        <taxon>Panheteroptera</taxon>
        <taxon>Cimicomorpha</taxon>
        <taxon>Miridae</taxon>
        <taxon>Dicyphina</taxon>
        <taxon>Nesidiocoris</taxon>
    </lineage>
</organism>
<gene>
    <name evidence="1" type="ORF">NTEN_LOCUS12113</name>
</gene>
<evidence type="ECO:0000313" key="2">
    <source>
        <dbReference type="Proteomes" id="UP000479000"/>
    </source>
</evidence>
<accession>A0A6H5GS38</accession>
<feature type="non-terminal residue" evidence="1">
    <location>
        <position position="68"/>
    </location>
</feature>
<keyword evidence="2" id="KW-1185">Reference proteome</keyword>
<dbReference type="EMBL" id="CADCXU010018077">
    <property type="protein sequence ID" value="CAB0006636.1"/>
    <property type="molecule type" value="Genomic_DNA"/>
</dbReference>
<dbReference type="Proteomes" id="UP000479000">
    <property type="component" value="Unassembled WGS sequence"/>
</dbReference>
<dbReference type="AlphaFoldDB" id="A0A6H5GS38"/>
<proteinExistence type="predicted"/>
<protein>
    <submittedName>
        <fullName evidence="1">Uncharacterized protein</fullName>
    </submittedName>
</protein>
<name>A0A6H5GS38_9HEMI</name>
<sequence>MLTVFPLLAAMEYSTAGRPGASKEPLVKSLRQASAHWEHWFHSSISSILPFERCPRCSSTQRGLILTY</sequence>
<evidence type="ECO:0000313" key="1">
    <source>
        <dbReference type="EMBL" id="CAB0006636.1"/>
    </source>
</evidence>